<dbReference type="Proteomes" id="UP001341281">
    <property type="component" value="Chromosome 06"/>
</dbReference>
<dbReference type="AlphaFoldDB" id="A0AAQ3WZI9"/>
<feature type="compositionally biased region" description="Basic and acidic residues" evidence="1">
    <location>
        <begin position="234"/>
        <end position="245"/>
    </location>
</feature>
<evidence type="ECO:0000256" key="1">
    <source>
        <dbReference type="SAM" id="MobiDB-lite"/>
    </source>
</evidence>
<reference evidence="2 3" key="1">
    <citation type="submission" date="2024-02" db="EMBL/GenBank/DDBJ databases">
        <title>High-quality chromosome-scale genome assembly of Pensacola bahiagrass (Paspalum notatum Flugge var. saurae).</title>
        <authorList>
            <person name="Vega J.M."/>
            <person name="Podio M."/>
            <person name="Orjuela J."/>
            <person name="Siena L.A."/>
            <person name="Pessino S.C."/>
            <person name="Combes M.C."/>
            <person name="Mariac C."/>
            <person name="Albertini E."/>
            <person name="Pupilli F."/>
            <person name="Ortiz J.P.A."/>
            <person name="Leblanc O."/>
        </authorList>
    </citation>
    <scope>NUCLEOTIDE SEQUENCE [LARGE SCALE GENOMIC DNA]</scope>
    <source>
        <strain evidence="2">R1</strain>
        <tissue evidence="2">Leaf</tissue>
    </source>
</reference>
<protein>
    <submittedName>
        <fullName evidence="2">Uncharacterized protein</fullName>
    </submittedName>
</protein>
<proteinExistence type="predicted"/>
<feature type="region of interest" description="Disordered" evidence="1">
    <location>
        <begin position="210"/>
        <end position="287"/>
    </location>
</feature>
<evidence type="ECO:0000313" key="2">
    <source>
        <dbReference type="EMBL" id="WVZ79872.1"/>
    </source>
</evidence>
<feature type="non-terminal residue" evidence="2">
    <location>
        <position position="1"/>
    </location>
</feature>
<name>A0AAQ3WZI9_PASNO</name>
<accession>A0AAQ3WZI9</accession>
<sequence>MWIHLGLHRGKPLKVGLEVHLPPNPCLLIATDGKIVVIVDAEVQVPVVHVGAPGVLAHVRLHLPVQPPDPAYVLLRLLCSVLEPEAVVLEVVELPPVWEWRRRRRDAAHPAAVGVHDEEPGAVFEEPAPDALPHVARNGLRHVVGFGLEVPIRLGAPVQEQLHRLPLLRLHAELREAPGHGRDEAGAGAEVQGLELRILVLQDDAEEHVAGQRRRHLLPPGDKGGGGQVPGPVDGEHRDSRRYTHEAQLPGQHDAEAPAAAASDGPEEVLSHGDPVQERPLGVHDDGVDDVVRGEAVAADANRGADTTGEPEPRAVVRDGVVQLAERGARADPRRLAPDVDADGAERGEVDDGEGARCAEGAVGQALVVVATAARAHADAVARAAAHGVLDVGGPSGGDDGDRRRGRRRHEQQVLDGALEDRRTAPEGRWAARQLRKDGVSVDGAAAAVTEATWCTIVKKAATCSDSAKLLRLRAMAIFLLGSRLMRLLHRCQL</sequence>
<feature type="compositionally biased region" description="Basic and acidic residues" evidence="1">
    <location>
        <begin position="269"/>
        <end position="287"/>
    </location>
</feature>
<gene>
    <name evidence="2" type="ORF">U9M48_027399</name>
</gene>
<feature type="region of interest" description="Disordered" evidence="1">
    <location>
        <begin position="326"/>
        <end position="353"/>
    </location>
</feature>
<feature type="compositionally biased region" description="Basic and acidic residues" evidence="1">
    <location>
        <begin position="327"/>
        <end position="353"/>
    </location>
</feature>
<keyword evidence="3" id="KW-1185">Reference proteome</keyword>
<dbReference type="EMBL" id="CP144750">
    <property type="protein sequence ID" value="WVZ79872.1"/>
    <property type="molecule type" value="Genomic_DNA"/>
</dbReference>
<evidence type="ECO:0000313" key="3">
    <source>
        <dbReference type="Proteomes" id="UP001341281"/>
    </source>
</evidence>
<organism evidence="2 3">
    <name type="scientific">Paspalum notatum var. saurae</name>
    <dbReference type="NCBI Taxonomy" id="547442"/>
    <lineage>
        <taxon>Eukaryota</taxon>
        <taxon>Viridiplantae</taxon>
        <taxon>Streptophyta</taxon>
        <taxon>Embryophyta</taxon>
        <taxon>Tracheophyta</taxon>
        <taxon>Spermatophyta</taxon>
        <taxon>Magnoliopsida</taxon>
        <taxon>Liliopsida</taxon>
        <taxon>Poales</taxon>
        <taxon>Poaceae</taxon>
        <taxon>PACMAD clade</taxon>
        <taxon>Panicoideae</taxon>
        <taxon>Andropogonodae</taxon>
        <taxon>Paspaleae</taxon>
        <taxon>Paspalinae</taxon>
        <taxon>Paspalum</taxon>
    </lineage>
</organism>
<feature type="region of interest" description="Disordered" evidence="1">
    <location>
        <begin position="390"/>
        <end position="412"/>
    </location>
</feature>